<evidence type="ECO:0000256" key="1">
    <source>
        <dbReference type="ARBA" id="ARBA00005437"/>
    </source>
</evidence>
<organism evidence="2 3">
    <name type="scientific">Plectosphaerella cucumerina</name>
    <dbReference type="NCBI Taxonomy" id="40658"/>
    <lineage>
        <taxon>Eukaryota</taxon>
        <taxon>Fungi</taxon>
        <taxon>Dikarya</taxon>
        <taxon>Ascomycota</taxon>
        <taxon>Pezizomycotina</taxon>
        <taxon>Sordariomycetes</taxon>
        <taxon>Hypocreomycetidae</taxon>
        <taxon>Glomerellales</taxon>
        <taxon>Plectosphaerellaceae</taxon>
        <taxon>Plectosphaerella</taxon>
    </lineage>
</organism>
<dbReference type="OrthoDB" id="97518at2759"/>
<dbReference type="AlphaFoldDB" id="A0A8K0TE87"/>
<sequence length="216" mass="23592">MAVPHAQSQSGNFKYNMSSQIANVQLPPVAKEISIFPPFVARQTETLILKEKVMSLSGDSFDVCLANGQPLIRVQGKTASISGRKKVYDVGGKYLFDLYKEHMHIHSTYVADIEGQGKIMEVKSSFKLIGSKMTATFKSGDGRSHSLTMSGNWLSTTADIVDESTGALVGRIDRKLFNAREMFGGQQTYALVVAPGVDMALMAALCICMDEKNNDK</sequence>
<dbReference type="InterPro" id="IPR007612">
    <property type="entry name" value="LOR"/>
</dbReference>
<dbReference type="PANTHER" id="PTHR31087">
    <property type="match status" value="1"/>
</dbReference>
<protein>
    <submittedName>
        <fullName evidence="2">Tubby C-terminal-like domain-containing protein</fullName>
    </submittedName>
</protein>
<evidence type="ECO:0000313" key="2">
    <source>
        <dbReference type="EMBL" id="KAH7353836.1"/>
    </source>
</evidence>
<dbReference type="EMBL" id="JAGPXD010000005">
    <property type="protein sequence ID" value="KAH7353836.1"/>
    <property type="molecule type" value="Genomic_DNA"/>
</dbReference>
<reference evidence="2" key="1">
    <citation type="journal article" date="2021" name="Nat. Commun.">
        <title>Genetic determinants of endophytism in the Arabidopsis root mycobiome.</title>
        <authorList>
            <person name="Mesny F."/>
            <person name="Miyauchi S."/>
            <person name="Thiergart T."/>
            <person name="Pickel B."/>
            <person name="Atanasova L."/>
            <person name="Karlsson M."/>
            <person name="Huettel B."/>
            <person name="Barry K.W."/>
            <person name="Haridas S."/>
            <person name="Chen C."/>
            <person name="Bauer D."/>
            <person name="Andreopoulos W."/>
            <person name="Pangilinan J."/>
            <person name="LaButti K."/>
            <person name="Riley R."/>
            <person name="Lipzen A."/>
            <person name="Clum A."/>
            <person name="Drula E."/>
            <person name="Henrissat B."/>
            <person name="Kohler A."/>
            <person name="Grigoriev I.V."/>
            <person name="Martin F.M."/>
            <person name="Hacquard S."/>
        </authorList>
    </citation>
    <scope>NUCLEOTIDE SEQUENCE</scope>
    <source>
        <strain evidence="2">MPI-CAGE-AT-0016</strain>
    </source>
</reference>
<name>A0A8K0TE87_9PEZI</name>
<comment type="similarity">
    <text evidence="1">Belongs to the LOR family.</text>
</comment>
<comment type="caution">
    <text evidence="2">The sequence shown here is derived from an EMBL/GenBank/DDBJ whole genome shotgun (WGS) entry which is preliminary data.</text>
</comment>
<accession>A0A8K0TE87</accession>
<dbReference type="InterPro" id="IPR038595">
    <property type="entry name" value="LOR_sf"/>
</dbReference>
<dbReference type="InterPro" id="IPR025659">
    <property type="entry name" value="Tubby-like_C"/>
</dbReference>
<dbReference type="Gene3D" id="2.40.160.200">
    <property type="entry name" value="LURP1-related"/>
    <property type="match status" value="1"/>
</dbReference>
<dbReference type="SUPFAM" id="SSF54518">
    <property type="entry name" value="Tubby C-terminal domain-like"/>
    <property type="match status" value="1"/>
</dbReference>
<proteinExistence type="inferred from homology"/>
<keyword evidence="3" id="KW-1185">Reference proteome</keyword>
<dbReference type="Proteomes" id="UP000813385">
    <property type="component" value="Unassembled WGS sequence"/>
</dbReference>
<dbReference type="Pfam" id="PF04525">
    <property type="entry name" value="LOR"/>
    <property type="match status" value="1"/>
</dbReference>
<gene>
    <name evidence="2" type="ORF">B0T11DRAFT_287491</name>
</gene>
<dbReference type="PANTHER" id="PTHR31087:SF161">
    <property type="entry name" value="TUBBY C 2 FAMILY PROTEIN"/>
    <property type="match status" value="1"/>
</dbReference>
<evidence type="ECO:0000313" key="3">
    <source>
        <dbReference type="Proteomes" id="UP000813385"/>
    </source>
</evidence>